<evidence type="ECO:0000313" key="2">
    <source>
        <dbReference type="Proteomes" id="UP000626844"/>
    </source>
</evidence>
<dbReference type="InterPro" id="IPR029063">
    <property type="entry name" value="SAM-dependent_MTases_sf"/>
</dbReference>
<keyword evidence="1" id="KW-0489">Methyltransferase</keyword>
<keyword evidence="2" id="KW-1185">Reference proteome</keyword>
<dbReference type="GO" id="GO:0008168">
    <property type="term" value="F:methyltransferase activity"/>
    <property type="evidence" value="ECO:0007669"/>
    <property type="project" value="UniProtKB-KW"/>
</dbReference>
<proteinExistence type="predicted"/>
<dbReference type="Proteomes" id="UP000626844">
    <property type="component" value="Unassembled WGS sequence"/>
</dbReference>
<dbReference type="CDD" id="cd02440">
    <property type="entry name" value="AdoMet_MTases"/>
    <property type="match status" value="1"/>
</dbReference>
<accession>A0A926NDS8</accession>
<sequence>MDSLLNNLDSIGIKYGTDKSSKGHNYLSTYEYFLNSYRNKRAVLMEIGGGVGASIKMWEEYFPKSKIICVDINPDVKKYESDRISVEIGDISSKEVIKRLQAKYPKVDILIDDGSHRWDHQRIAFENLFKIVSPGGYYIVEDLHSSYEPNFSGLDSLPFIEYLKNRIDFHNLRGENGSNYIKKMNPGIVGLEKQIHFLSFTSRACIIKKRI</sequence>
<dbReference type="GO" id="GO:0032259">
    <property type="term" value="P:methylation"/>
    <property type="evidence" value="ECO:0007669"/>
    <property type="project" value="UniProtKB-KW"/>
</dbReference>
<dbReference type="Gene3D" id="3.40.50.150">
    <property type="entry name" value="Vaccinia Virus protein VP39"/>
    <property type="match status" value="1"/>
</dbReference>
<dbReference type="EMBL" id="JACXAI010000002">
    <property type="protein sequence ID" value="MBD1378990.1"/>
    <property type="molecule type" value="Genomic_DNA"/>
</dbReference>
<evidence type="ECO:0000313" key="1">
    <source>
        <dbReference type="EMBL" id="MBD1378990.1"/>
    </source>
</evidence>
<dbReference type="AlphaFoldDB" id="A0A926NDS8"/>
<reference evidence="1" key="1">
    <citation type="submission" date="2020-09" db="EMBL/GenBank/DDBJ databases">
        <title>A novel bacterium of genus Bacillus, isolated from South China Sea.</title>
        <authorList>
            <person name="Huang H."/>
            <person name="Mo K."/>
            <person name="Hu Y."/>
        </authorList>
    </citation>
    <scope>NUCLEOTIDE SEQUENCE</scope>
    <source>
        <strain evidence="1">IB182487</strain>
    </source>
</reference>
<organism evidence="1 2">
    <name type="scientific">Metabacillus arenae</name>
    <dbReference type="NCBI Taxonomy" id="2771434"/>
    <lineage>
        <taxon>Bacteria</taxon>
        <taxon>Bacillati</taxon>
        <taxon>Bacillota</taxon>
        <taxon>Bacilli</taxon>
        <taxon>Bacillales</taxon>
        <taxon>Bacillaceae</taxon>
        <taxon>Metabacillus</taxon>
    </lineage>
</organism>
<gene>
    <name evidence="1" type="ORF">IC621_01995</name>
</gene>
<dbReference type="SUPFAM" id="SSF53335">
    <property type="entry name" value="S-adenosyl-L-methionine-dependent methyltransferases"/>
    <property type="match status" value="1"/>
</dbReference>
<comment type="caution">
    <text evidence="1">The sequence shown here is derived from an EMBL/GenBank/DDBJ whole genome shotgun (WGS) entry which is preliminary data.</text>
</comment>
<name>A0A926NDS8_9BACI</name>
<keyword evidence="1" id="KW-0808">Transferase</keyword>
<protein>
    <submittedName>
        <fullName evidence="1">Class I SAM-dependent methyltransferase</fullName>
    </submittedName>
</protein>
<dbReference type="RefSeq" id="WP_191155219.1">
    <property type="nucleotide sequence ID" value="NZ_JACXAI010000002.1"/>
</dbReference>